<feature type="non-terminal residue" evidence="1">
    <location>
        <position position="1"/>
    </location>
</feature>
<dbReference type="Proteomes" id="UP000242381">
    <property type="component" value="Unassembled WGS sequence"/>
</dbReference>
<name>A0A1X0SCE3_RHIZD</name>
<dbReference type="AlphaFoldDB" id="A0A1X0SCE3"/>
<organism evidence="1 2">
    <name type="scientific">Rhizopus microsporus</name>
    <dbReference type="NCBI Taxonomy" id="58291"/>
    <lineage>
        <taxon>Eukaryota</taxon>
        <taxon>Fungi</taxon>
        <taxon>Fungi incertae sedis</taxon>
        <taxon>Mucoromycota</taxon>
        <taxon>Mucoromycotina</taxon>
        <taxon>Mucoromycetes</taxon>
        <taxon>Mucorales</taxon>
        <taxon>Mucorineae</taxon>
        <taxon>Rhizopodaceae</taxon>
        <taxon>Rhizopus</taxon>
    </lineage>
</organism>
<evidence type="ECO:0000313" key="1">
    <source>
        <dbReference type="EMBL" id="ORE21788.1"/>
    </source>
</evidence>
<proteinExistence type="predicted"/>
<accession>A0A1X0SCE3</accession>
<sequence length="289" mass="33423">ESSKKIDCRCHVTVICYFVTPNQVTIKLHNEHSHLVGSLDDISFLPLSNNTKEAILQKLREGYGRRDVRTAIQRHFNERIRLYGVHRDQFVHSEDVYNIYKKVQELSYKKHNEQKESIKLWLKDHQQQRGYFTYIAQDLEQSYIFGFVSPWQRQQLVRAESFCLDATHCVSNIVNVILYRHSITGSGSPVSFFFTSDHSMIPIARFLRFIKNLGPDQQLPCLKKITIDVSAAEHAAITGVFGSTVSIQRRLFHVSRVWMDQIRKKVKLGSVSANNAAHRSMMAALKDLM</sequence>
<gene>
    <name evidence="1" type="ORF">BCV71DRAFT_273950</name>
</gene>
<protein>
    <recommendedName>
        <fullName evidence="3">MULE transposase domain-containing protein</fullName>
    </recommendedName>
</protein>
<evidence type="ECO:0000313" key="2">
    <source>
        <dbReference type="Proteomes" id="UP000242381"/>
    </source>
</evidence>
<reference evidence="1 2" key="1">
    <citation type="journal article" date="2016" name="Proc. Natl. Acad. Sci. U.S.A.">
        <title>Lipid metabolic changes in an early divergent fungus govern the establishment of a mutualistic symbiosis with endobacteria.</title>
        <authorList>
            <person name="Lastovetsky O.A."/>
            <person name="Gaspar M.L."/>
            <person name="Mondo S.J."/>
            <person name="LaButti K.M."/>
            <person name="Sandor L."/>
            <person name="Grigoriev I.V."/>
            <person name="Henry S.A."/>
            <person name="Pawlowska T.E."/>
        </authorList>
    </citation>
    <scope>NUCLEOTIDE SEQUENCE [LARGE SCALE GENOMIC DNA]</scope>
    <source>
        <strain evidence="1 2">ATCC 11559</strain>
    </source>
</reference>
<dbReference type="VEuPathDB" id="FungiDB:BCV72DRAFT_218239"/>
<evidence type="ECO:0008006" key="3">
    <source>
        <dbReference type="Google" id="ProtNLM"/>
    </source>
</evidence>
<dbReference type="EMBL" id="KV921274">
    <property type="protein sequence ID" value="ORE21788.1"/>
    <property type="molecule type" value="Genomic_DNA"/>
</dbReference>
<dbReference type="VEuPathDB" id="FungiDB:BCV72DRAFT_189552"/>